<dbReference type="EC" id="1.1.2.4" evidence="7"/>
<dbReference type="SUPFAM" id="SSF55103">
    <property type="entry name" value="FAD-linked oxidases, C-terminal domain"/>
    <property type="match status" value="1"/>
</dbReference>
<dbReference type="Pfam" id="PF02913">
    <property type="entry name" value="FAD-oxidase_C"/>
    <property type="match status" value="1"/>
</dbReference>
<comment type="cofactor">
    <cofactor evidence="1">
        <name>FAD</name>
        <dbReference type="ChEBI" id="CHEBI:57692"/>
    </cofactor>
</comment>
<dbReference type="GO" id="GO:1903457">
    <property type="term" value="P:lactate catabolic process"/>
    <property type="evidence" value="ECO:0007669"/>
    <property type="project" value="TreeGrafter"/>
</dbReference>
<evidence type="ECO:0000256" key="3">
    <source>
        <dbReference type="ARBA" id="ARBA00022630"/>
    </source>
</evidence>
<comment type="similarity">
    <text evidence="2">Belongs to the FAD-binding oxidoreductase/transferase type 4 family.</text>
</comment>
<dbReference type="InterPro" id="IPR006094">
    <property type="entry name" value="Oxid_FAD_bind_N"/>
</dbReference>
<evidence type="ECO:0000256" key="5">
    <source>
        <dbReference type="ARBA" id="ARBA00022946"/>
    </source>
</evidence>
<dbReference type="FunFam" id="3.30.465.10:FF:000016">
    <property type="entry name" value="probable D-lactate dehydrogenase, mitochondrial"/>
    <property type="match status" value="1"/>
</dbReference>
<keyword evidence="3" id="KW-0285">Flavoprotein</keyword>
<dbReference type="EMBL" id="SIJB01000027">
    <property type="protein sequence ID" value="NBI29789.1"/>
    <property type="molecule type" value="Genomic_DNA"/>
</dbReference>
<dbReference type="GO" id="GO:0008720">
    <property type="term" value="F:D-lactate dehydrogenase (NAD+) activity"/>
    <property type="evidence" value="ECO:0007669"/>
    <property type="project" value="TreeGrafter"/>
</dbReference>
<evidence type="ECO:0000313" key="10">
    <source>
        <dbReference type="Proteomes" id="UP000448943"/>
    </source>
</evidence>
<evidence type="ECO:0000259" key="8">
    <source>
        <dbReference type="PROSITE" id="PS51387"/>
    </source>
</evidence>
<feature type="domain" description="FAD-binding PCMH-type" evidence="8">
    <location>
        <begin position="36"/>
        <end position="213"/>
    </location>
</feature>
<dbReference type="GO" id="GO:0071949">
    <property type="term" value="F:FAD binding"/>
    <property type="evidence" value="ECO:0007669"/>
    <property type="project" value="InterPro"/>
</dbReference>
<dbReference type="SUPFAM" id="SSF56176">
    <property type="entry name" value="FAD-binding/transporter-associated domain-like"/>
    <property type="match status" value="1"/>
</dbReference>
<dbReference type="PANTHER" id="PTHR11748">
    <property type="entry name" value="D-LACTATE DEHYDROGENASE"/>
    <property type="match status" value="1"/>
</dbReference>
<dbReference type="FunFam" id="3.30.70.2740:FF:000001">
    <property type="entry name" value="D-lactate dehydrogenase mitochondrial"/>
    <property type="match status" value="1"/>
</dbReference>
<dbReference type="RefSeq" id="WP_160646590.1">
    <property type="nucleotide sequence ID" value="NZ_SIJB01000027.1"/>
</dbReference>
<evidence type="ECO:0000256" key="7">
    <source>
        <dbReference type="ARBA" id="ARBA00038897"/>
    </source>
</evidence>
<evidence type="ECO:0000256" key="2">
    <source>
        <dbReference type="ARBA" id="ARBA00008000"/>
    </source>
</evidence>
<dbReference type="InterPro" id="IPR016166">
    <property type="entry name" value="FAD-bd_PCMH"/>
</dbReference>
<keyword evidence="10" id="KW-1185">Reference proteome</keyword>
<proteinExistence type="inferred from homology"/>
<organism evidence="9 10">
    <name type="scientific">Chengkuizengella marina</name>
    <dbReference type="NCBI Taxonomy" id="2507566"/>
    <lineage>
        <taxon>Bacteria</taxon>
        <taxon>Bacillati</taxon>
        <taxon>Bacillota</taxon>
        <taxon>Bacilli</taxon>
        <taxon>Bacillales</taxon>
        <taxon>Paenibacillaceae</taxon>
        <taxon>Chengkuizengella</taxon>
    </lineage>
</organism>
<dbReference type="AlphaFoldDB" id="A0A6N9Q4L8"/>
<dbReference type="GO" id="GO:0004458">
    <property type="term" value="F:D-lactate dehydrogenase (cytochrome) activity"/>
    <property type="evidence" value="ECO:0007669"/>
    <property type="project" value="UniProtKB-EC"/>
</dbReference>
<dbReference type="InterPro" id="IPR016171">
    <property type="entry name" value="Vanillyl_alc_oxidase_C-sub2"/>
</dbReference>
<evidence type="ECO:0000313" key="9">
    <source>
        <dbReference type="EMBL" id="NBI29789.1"/>
    </source>
</evidence>
<accession>A0A6N9Q4L8</accession>
<evidence type="ECO:0000256" key="6">
    <source>
        <dbReference type="ARBA" id="ARBA00023002"/>
    </source>
</evidence>
<dbReference type="FunFam" id="1.10.45.10:FF:000001">
    <property type="entry name" value="D-lactate dehydrogenase mitochondrial"/>
    <property type="match status" value="1"/>
</dbReference>
<dbReference type="InterPro" id="IPR016164">
    <property type="entry name" value="FAD-linked_Oxase-like_C"/>
</dbReference>
<dbReference type="Pfam" id="PF01565">
    <property type="entry name" value="FAD_binding_4"/>
    <property type="match status" value="1"/>
</dbReference>
<dbReference type="Gene3D" id="1.10.45.10">
    <property type="entry name" value="Vanillyl-alcohol Oxidase, Chain A, domain 4"/>
    <property type="match status" value="1"/>
</dbReference>
<dbReference type="InterPro" id="IPR004113">
    <property type="entry name" value="FAD-bd_oxidored_4_C"/>
</dbReference>
<dbReference type="PANTHER" id="PTHR11748:SF111">
    <property type="entry name" value="D-LACTATE DEHYDROGENASE, MITOCHONDRIAL-RELATED"/>
    <property type="match status" value="1"/>
</dbReference>
<dbReference type="InterPro" id="IPR016169">
    <property type="entry name" value="FAD-bd_PCMH_sub2"/>
</dbReference>
<protein>
    <recommendedName>
        <fullName evidence="7">D-lactate dehydrogenase (cytochrome)</fullName>
        <ecNumber evidence="7">1.1.2.4</ecNumber>
    </recommendedName>
</protein>
<evidence type="ECO:0000256" key="1">
    <source>
        <dbReference type="ARBA" id="ARBA00001974"/>
    </source>
</evidence>
<sequence length="456" mass="51161">MNLYQDLYQFFKNENHVSQKLNILLDHSKDQSSYHPSHLPEVVVFPENKVDVIKILKYANENKIPVVPFGLGTSVEGQVIPIEGGISMNMTRMNKITELQPDNFLVKVEPGVTRVQLNDSLKEHLLHFPIDPAIDASIGGMVSTNASGTNSVRYGSMKDQVLGMQIILANGEELNVGGQYLKSSSGYNLTNLFVGSEATLGVFTEITLRVYNIPKYKLTALVEFTDLISASNAVVNMKKRDLSIERVELIDERTIEAINRYKSRNFSIAPYLFLELGGNEDIVHHDYELAKEILIEEGCLNIQLATNDLERENLWEIRHEVAFAIKSLNPEKKLMTTDVCVPLTVLPNAIKETRKIMDHSNIECAILGHVGDGNFHAVFSVDPENKSEVGLYKKINEQIVDYALKNGGTCSGEHGIGLGKIEYMYKQHGNSVSYMRQIKSLFDPNNIMNPSKIFKK</sequence>
<evidence type="ECO:0000256" key="4">
    <source>
        <dbReference type="ARBA" id="ARBA00022827"/>
    </source>
</evidence>
<dbReference type="InterPro" id="IPR036318">
    <property type="entry name" value="FAD-bd_PCMH-like_sf"/>
</dbReference>
<dbReference type="Gene3D" id="3.30.465.10">
    <property type="match status" value="1"/>
</dbReference>
<dbReference type="OrthoDB" id="9767256at2"/>
<comment type="caution">
    <text evidence="9">The sequence shown here is derived from an EMBL/GenBank/DDBJ whole genome shotgun (WGS) entry which is preliminary data.</text>
</comment>
<keyword evidence="6" id="KW-0560">Oxidoreductase</keyword>
<reference evidence="9 10" key="1">
    <citation type="submission" date="2019-01" db="EMBL/GenBank/DDBJ databases">
        <title>Chengkuizengella sp. nov., isolated from deep-sea sediment of East Pacific Ocean.</title>
        <authorList>
            <person name="Yang J."/>
            <person name="Lai Q."/>
            <person name="Shao Z."/>
        </authorList>
    </citation>
    <scope>NUCLEOTIDE SEQUENCE [LARGE SCALE GENOMIC DNA]</scope>
    <source>
        <strain evidence="9 10">YPA3-1-1</strain>
    </source>
</reference>
<keyword evidence="5" id="KW-0809">Transit peptide</keyword>
<name>A0A6N9Q4L8_9BACL</name>
<gene>
    <name evidence="9" type="ORF">ERL59_12555</name>
</gene>
<dbReference type="PROSITE" id="PS51387">
    <property type="entry name" value="FAD_PCMH"/>
    <property type="match status" value="1"/>
</dbReference>
<dbReference type="Proteomes" id="UP000448943">
    <property type="component" value="Unassembled WGS sequence"/>
</dbReference>
<dbReference type="Gene3D" id="3.30.70.2740">
    <property type="match status" value="1"/>
</dbReference>
<keyword evidence="4" id="KW-0274">FAD</keyword>